<feature type="domain" description="PurM-like N-terminal" evidence="10">
    <location>
        <begin position="440"/>
        <end position="560"/>
    </location>
</feature>
<dbReference type="InterPro" id="IPR010074">
    <property type="entry name" value="PRibForGlyAmidine_synth_PurL"/>
</dbReference>
<evidence type="ECO:0000259" key="11">
    <source>
        <dbReference type="Pfam" id="PF02769"/>
    </source>
</evidence>
<dbReference type="Gene3D" id="3.30.1330.10">
    <property type="entry name" value="PurM-like, N-terminal domain"/>
    <property type="match status" value="2"/>
</dbReference>
<evidence type="ECO:0000256" key="4">
    <source>
        <dbReference type="ARBA" id="ARBA00022741"/>
    </source>
</evidence>
<feature type="binding site" evidence="8">
    <location>
        <position position="38"/>
    </location>
    <ligand>
        <name>ATP</name>
        <dbReference type="ChEBI" id="CHEBI:30616"/>
    </ligand>
</feature>
<dbReference type="PANTHER" id="PTHR43555:SF1">
    <property type="entry name" value="PHOSPHORIBOSYLFORMYLGLYCINAMIDINE SYNTHASE SUBUNIT PURL"/>
    <property type="match status" value="1"/>
</dbReference>
<feature type="binding site" evidence="8">
    <location>
        <position position="255"/>
    </location>
    <ligand>
        <name>Mg(2+)</name>
        <dbReference type="ChEBI" id="CHEBI:18420"/>
        <label>2</label>
    </ligand>
</feature>
<accession>A0A7G9YRT1</accession>
<dbReference type="Pfam" id="PF00586">
    <property type="entry name" value="AIRS"/>
    <property type="match status" value="2"/>
</dbReference>
<comment type="function">
    <text evidence="8">Part of the phosphoribosylformylglycinamidine synthase complex involved in the purines biosynthetic pathway. Catalyzes the ATP-dependent conversion of formylglycinamide ribonucleotide (FGAR) and glutamine to yield formylglycinamidine ribonucleotide (FGAM) and glutamate. The FGAM synthase complex is composed of three subunits. PurQ produces an ammonia molecule by converting glutamine to glutamate. PurL transfers the ammonia molecule to FGAR to form FGAM in an ATP-dependent manner. PurS interacts with PurQ and PurL and is thought to assist in the transfer of the ammonia molecule from PurQ to PurL.</text>
</comment>
<evidence type="ECO:0000256" key="7">
    <source>
        <dbReference type="ARBA" id="ARBA00022842"/>
    </source>
</evidence>
<feature type="binding site" evidence="8">
    <location>
        <position position="227"/>
    </location>
    <ligand>
        <name>substrate</name>
    </ligand>
</feature>
<feature type="binding site" evidence="8">
    <location>
        <position position="536"/>
    </location>
    <ligand>
        <name>substrate</name>
    </ligand>
</feature>
<evidence type="ECO:0000256" key="3">
    <source>
        <dbReference type="ARBA" id="ARBA00022723"/>
    </source>
</evidence>
<feature type="binding site" evidence="8">
    <location>
        <position position="496"/>
    </location>
    <ligand>
        <name>ATP</name>
        <dbReference type="ChEBI" id="CHEBI:30616"/>
    </ligand>
</feature>
<dbReference type="GO" id="GO:0005737">
    <property type="term" value="C:cytoplasm"/>
    <property type="evidence" value="ECO:0007669"/>
    <property type="project" value="UniProtKB-SubCell"/>
</dbReference>
<dbReference type="InterPro" id="IPR016188">
    <property type="entry name" value="PurM-like_N"/>
</dbReference>
<feature type="binding site" evidence="8">
    <location>
        <position position="79"/>
    </location>
    <ligand>
        <name>Mg(2+)</name>
        <dbReference type="ChEBI" id="CHEBI:18420"/>
        <label>1</label>
    </ligand>
</feature>
<feature type="domain" description="PurM-like C-terminal" evidence="11">
    <location>
        <begin position="576"/>
        <end position="715"/>
    </location>
</feature>
<evidence type="ECO:0000256" key="8">
    <source>
        <dbReference type="HAMAP-Rule" id="MF_00420"/>
    </source>
</evidence>
<proteinExistence type="inferred from homology"/>
<dbReference type="SUPFAM" id="SSF55326">
    <property type="entry name" value="PurM N-terminal domain-like"/>
    <property type="match status" value="2"/>
</dbReference>
<feature type="active site" evidence="8">
    <location>
        <position position="35"/>
    </location>
</feature>
<keyword evidence="5 8" id="KW-0658">Purine biosynthesis</keyword>
<evidence type="ECO:0000313" key="13">
    <source>
        <dbReference type="EMBL" id="QNO50715.1"/>
    </source>
</evidence>
<dbReference type="HAMAP" id="MF_00420">
    <property type="entry name" value="PurL_2"/>
    <property type="match status" value="1"/>
</dbReference>
<comment type="similarity">
    <text evidence="8">Belongs to the FGAMS family.</text>
</comment>
<feature type="domain" description="PurM-like N-terminal" evidence="10">
    <location>
        <begin position="60"/>
        <end position="174"/>
    </location>
</feature>
<feature type="region of interest" description="Disordered" evidence="9">
    <location>
        <begin position="206"/>
        <end position="226"/>
    </location>
</feature>
<dbReference type="CDD" id="cd02204">
    <property type="entry name" value="PurL_repeat2"/>
    <property type="match status" value="1"/>
</dbReference>
<keyword evidence="4 8" id="KW-0547">Nucleotide-binding</keyword>
<feature type="domain" description="Phosphoribosylformylglycinamidine synthase linker" evidence="12">
    <location>
        <begin position="8"/>
        <end position="38"/>
    </location>
</feature>
<feature type="binding site" evidence="8">
    <location>
        <position position="103"/>
    </location>
    <ligand>
        <name>Mg(2+)</name>
        <dbReference type="ChEBI" id="CHEBI:18420"/>
        <label>2</label>
    </ligand>
</feature>
<name>A0A7G9YRT1_9EURY</name>
<dbReference type="InterPro" id="IPR041609">
    <property type="entry name" value="PurL_linker"/>
</dbReference>
<dbReference type="Pfam" id="PF18072">
    <property type="entry name" value="FGAR-AT_linker"/>
    <property type="match status" value="1"/>
</dbReference>
<evidence type="ECO:0000256" key="5">
    <source>
        <dbReference type="ARBA" id="ARBA00022755"/>
    </source>
</evidence>
<dbReference type="InterPro" id="IPR036921">
    <property type="entry name" value="PurM-like_N_sf"/>
</dbReference>
<dbReference type="GO" id="GO:0004642">
    <property type="term" value="F:phosphoribosylformylglycinamidine synthase activity"/>
    <property type="evidence" value="ECO:0007669"/>
    <property type="project" value="UniProtKB-UniRule"/>
</dbReference>
<evidence type="ECO:0000256" key="9">
    <source>
        <dbReference type="SAM" id="MobiDB-lite"/>
    </source>
</evidence>
<dbReference type="SUPFAM" id="SSF56042">
    <property type="entry name" value="PurM C-terminal domain-like"/>
    <property type="match status" value="2"/>
</dbReference>
<feature type="binding site" evidence="8">
    <location>
        <begin position="80"/>
        <end position="83"/>
    </location>
    <ligand>
        <name>substrate</name>
    </ligand>
</feature>
<dbReference type="AlphaFoldDB" id="A0A7G9YRT1"/>
<comment type="subcellular location">
    <subcellularLocation>
        <location evidence="8">Cytoplasm</location>
    </subcellularLocation>
</comment>
<gene>
    <name evidence="8 13" type="primary">purL</name>
    <name evidence="13" type="ORF">HLBKPKBF_00033</name>
</gene>
<dbReference type="Pfam" id="PF02769">
    <property type="entry name" value="AIRS_C"/>
    <property type="match status" value="2"/>
</dbReference>
<sequence>MTLLPQTDLETITKRLNRPPNPVEEGCFLNLWSEHCSYRSSAKHLRTFPTEGDRVIIGPGDDAAVVRLKDDLVLAIGMESHNHPSYVDPYNGAATGVGGIVRDILSMGARPIALMDLLYFGMPDQPKNLYLFEHVVEGIAGYGNCIGVPVVRGETFFEDAYSGNPLVNVVCVGLAHEKNIVTATAQRAGDALILMGSTTGRDGLGGASFASRDLSEESESEDRSSVQIGDPFTEKLVIEAVLEAIESGYVLACRDLGAAGLVGASAEMGAKGDLGLHIDLDRVPLRGSEMTPYEILIAESQERMVLEVDLADAEAVLAIAEKYDLNCSVIGEFTDDGQYLVKFKGEVVVDLPINFISGGAPEFESEPEKPEYGLGSVAVSVSGSVSKPELGIVGGDNPEIADDLKTRVLKLMASPNIASKEWVYRQYDHEVQIRTIVKPGDDAGVLRIDDETALALSCGCNPAHITRDPYRGSAGSVLENAMNLACKGARPIALVNCLNFGDPEDSEIYWQFAESVRGIGDMARALQVPVVGGNVSFYNESDEFKTAIPPTPSIGMIGIIENYQTHQIPGPWFADAGDTIILVGTTADELGGSEYYSIYGCAGGSIPASPSDPSDSQRIIDAVRAAVCTGRVTSAHDVSHGGLAVALSEMAQEIGADIDLTGVGVAGGALRAETLLFSESHGRAILATPDPEAVTSVLQVHGIPNRIIGTVGGGELRIGVGGGDAVCCRLSEIFEAKRGIARMMR</sequence>
<dbReference type="InterPro" id="IPR010918">
    <property type="entry name" value="PurM-like_C_dom"/>
</dbReference>
<reference evidence="13" key="1">
    <citation type="submission" date="2020-06" db="EMBL/GenBank/DDBJ databases">
        <title>Unique genomic features of the anaerobic methanotrophic archaea.</title>
        <authorList>
            <person name="Chadwick G.L."/>
            <person name="Skennerton C.T."/>
            <person name="Laso-Perez R."/>
            <person name="Leu A.O."/>
            <person name="Speth D.R."/>
            <person name="Yu H."/>
            <person name="Morgan-Lang C."/>
            <person name="Hatzenpichler R."/>
            <person name="Goudeau D."/>
            <person name="Malmstrom R."/>
            <person name="Brazelton W.J."/>
            <person name="Woyke T."/>
            <person name="Hallam S.J."/>
            <person name="Tyson G.W."/>
            <person name="Wegener G."/>
            <person name="Boetius A."/>
            <person name="Orphan V."/>
        </authorList>
    </citation>
    <scope>NUCLEOTIDE SEQUENCE</scope>
</reference>
<evidence type="ECO:0000256" key="6">
    <source>
        <dbReference type="ARBA" id="ARBA00022840"/>
    </source>
</evidence>
<feature type="domain" description="PurM-like C-terminal" evidence="11">
    <location>
        <begin position="187"/>
        <end position="338"/>
    </location>
</feature>
<comment type="caution">
    <text evidence="8">Lacks conserved residue(s) required for the propagation of feature annotation.</text>
</comment>
<keyword evidence="1 8" id="KW-0963">Cytoplasm</keyword>
<dbReference type="GO" id="GO:0006189">
    <property type="term" value="P:'de novo' IMP biosynthetic process"/>
    <property type="evidence" value="ECO:0007669"/>
    <property type="project" value="UniProtKB-UniRule"/>
</dbReference>
<dbReference type="InterPro" id="IPR036676">
    <property type="entry name" value="PurM-like_C_sf"/>
</dbReference>
<feature type="binding site" evidence="8">
    <location>
        <position position="102"/>
    </location>
    <ligand>
        <name>substrate</name>
    </ligand>
</feature>
<comment type="catalytic activity">
    <reaction evidence="8">
        <text>N(2)-formyl-N(1)-(5-phospho-beta-D-ribosyl)glycinamide + L-glutamine + ATP + H2O = 2-formamido-N(1)-(5-O-phospho-beta-D-ribosyl)acetamidine + L-glutamate + ADP + phosphate + H(+)</text>
        <dbReference type="Rhea" id="RHEA:17129"/>
        <dbReference type="ChEBI" id="CHEBI:15377"/>
        <dbReference type="ChEBI" id="CHEBI:15378"/>
        <dbReference type="ChEBI" id="CHEBI:29985"/>
        <dbReference type="ChEBI" id="CHEBI:30616"/>
        <dbReference type="ChEBI" id="CHEBI:43474"/>
        <dbReference type="ChEBI" id="CHEBI:58359"/>
        <dbReference type="ChEBI" id="CHEBI:147286"/>
        <dbReference type="ChEBI" id="CHEBI:147287"/>
        <dbReference type="ChEBI" id="CHEBI:456216"/>
        <dbReference type="EC" id="6.3.5.3"/>
    </reaction>
</comment>
<dbReference type="Gene3D" id="3.90.650.10">
    <property type="entry name" value="PurM-like C-terminal domain"/>
    <property type="match status" value="2"/>
</dbReference>
<feature type="binding site" evidence="8">
    <location>
        <position position="533"/>
    </location>
    <ligand>
        <name>ATP</name>
        <dbReference type="ChEBI" id="CHEBI:30616"/>
    </ligand>
</feature>
<dbReference type="CDD" id="cd02203">
    <property type="entry name" value="PurL_repeat1"/>
    <property type="match status" value="1"/>
</dbReference>
<evidence type="ECO:0000259" key="12">
    <source>
        <dbReference type="Pfam" id="PF18072"/>
    </source>
</evidence>
<evidence type="ECO:0000259" key="10">
    <source>
        <dbReference type="Pfam" id="PF00586"/>
    </source>
</evidence>
<evidence type="ECO:0000256" key="1">
    <source>
        <dbReference type="ARBA" id="ARBA00022490"/>
    </source>
</evidence>
<feature type="binding site" evidence="8">
    <location>
        <begin position="299"/>
        <end position="301"/>
    </location>
    <ligand>
        <name>substrate</name>
    </ligand>
</feature>
<dbReference type="GO" id="GO:0005524">
    <property type="term" value="F:ATP binding"/>
    <property type="evidence" value="ECO:0007669"/>
    <property type="project" value="UniProtKB-UniRule"/>
</dbReference>
<evidence type="ECO:0000256" key="2">
    <source>
        <dbReference type="ARBA" id="ARBA00022598"/>
    </source>
</evidence>
<keyword evidence="3 8" id="KW-0479">Metal-binding</keyword>
<dbReference type="PANTHER" id="PTHR43555">
    <property type="entry name" value="PHOSPHORIBOSYLFORMYLGLYCINAMIDINE SYNTHASE SUBUNIT PURL"/>
    <property type="match status" value="1"/>
</dbReference>
<dbReference type="GO" id="GO:0000287">
    <property type="term" value="F:magnesium ion binding"/>
    <property type="evidence" value="ECO:0007669"/>
    <property type="project" value="UniProtKB-UniRule"/>
</dbReference>
<keyword evidence="6 8" id="KW-0067">ATP-binding</keyword>
<dbReference type="FunFam" id="3.30.1330.10:FF:000004">
    <property type="entry name" value="Phosphoribosylformylglycinamidine synthase subunit PurL"/>
    <property type="match status" value="1"/>
</dbReference>
<comment type="subunit">
    <text evidence="8">Monomer. Part of the FGAM synthase complex composed of 1 PurL, 1 PurQ and 2 PurS subunits.</text>
</comment>
<comment type="pathway">
    <text evidence="8">Purine metabolism; IMP biosynthesis via de novo pathway; 5-amino-1-(5-phospho-D-ribosyl)imidazole from N(2)-formyl-N(1)-(5-phospho-D-ribosyl)glycinamide: step 1/2.</text>
</comment>
<dbReference type="EC" id="6.3.5.3" evidence="8"/>
<dbReference type="EMBL" id="MT631448">
    <property type="protein sequence ID" value="QNO50715.1"/>
    <property type="molecule type" value="Genomic_DNA"/>
</dbReference>
<organism evidence="13">
    <name type="scientific">Candidatus Methanogaster sp. ANME-2c ERB4</name>
    <dbReference type="NCBI Taxonomy" id="2759911"/>
    <lineage>
        <taxon>Archaea</taxon>
        <taxon>Methanobacteriati</taxon>
        <taxon>Methanobacteriota</taxon>
        <taxon>Stenosarchaea group</taxon>
        <taxon>Methanomicrobia</taxon>
        <taxon>Methanosarcinales</taxon>
        <taxon>ANME-2 cluster</taxon>
        <taxon>Candidatus Methanogasteraceae</taxon>
        <taxon>Candidatus Methanogaster</taxon>
    </lineage>
</organism>
<dbReference type="PIRSF" id="PIRSF001587">
    <property type="entry name" value="FGAM_synthase_II"/>
    <property type="match status" value="1"/>
</dbReference>
<dbReference type="UniPathway" id="UPA00074">
    <property type="reaction ID" value="UER00128"/>
</dbReference>
<dbReference type="NCBIfam" id="TIGR01736">
    <property type="entry name" value="FGAM_synth_II"/>
    <property type="match status" value="1"/>
</dbReference>
<feature type="active site" description="Proton acceptor" evidence="8">
    <location>
        <position position="81"/>
    </location>
</feature>
<keyword evidence="2 8" id="KW-0436">Ligase</keyword>
<protein>
    <recommendedName>
        <fullName evidence="8">Phosphoribosylformylglycinamidine synthase subunit PurL</fullName>
        <shortName evidence="8">FGAM synthase</shortName>
        <ecNumber evidence="8">6.3.5.3</ecNumber>
    </recommendedName>
    <alternativeName>
        <fullName evidence="8">Formylglycinamide ribonucleotide amidotransferase subunit II</fullName>
        <shortName evidence="8">FGAR amidotransferase II</shortName>
        <shortName evidence="8">FGAR-AT II</shortName>
    </alternativeName>
    <alternativeName>
        <fullName evidence="8">Glutamine amidotransferase PurL</fullName>
    </alternativeName>
    <alternativeName>
        <fullName evidence="8">Phosphoribosylformylglycinamidine synthase subunit II</fullName>
    </alternativeName>
</protein>
<feature type="binding site" evidence="8">
    <location>
        <position position="534"/>
    </location>
    <ligand>
        <name>Mg(2+)</name>
        <dbReference type="ChEBI" id="CHEBI:18420"/>
        <label>1</label>
    </ligand>
</feature>
<dbReference type="NCBIfam" id="NF002290">
    <property type="entry name" value="PRK01213.1"/>
    <property type="match status" value="1"/>
</dbReference>
<keyword evidence="7 8" id="KW-0460">Magnesium</keyword>